<reference evidence="2 3" key="1">
    <citation type="submission" date="2019-02" db="EMBL/GenBank/DDBJ databases">
        <title>Prevalence of Shigella boydii in Bangladesh: Isolation and characterization of a rare phage that can robustly identify Shigella boydii type 1.</title>
        <authorList>
            <person name="Akter M."/>
            <person name="Brown N."/>
            <person name="Clokie M."/>
            <person name="Yeasmin M."/>
            <person name="Tareq T."/>
            <person name="Baddam R."/>
            <person name="Azad M.A.K."/>
            <person name="Ghosh A.N."/>
            <person name="Ahmed N."/>
            <person name="Talukder K.A."/>
        </authorList>
    </citation>
    <scope>NUCLEOTIDE SEQUENCE [LARGE SCALE GENOMIC DNA]</scope>
</reference>
<sequence length="101" mass="11489">MSAFFEFVGVITVTVFLVVTLGVLYSLFVHPAFQAISIMRWITACSLSVGNKPPTLKERWSFFKWGYEIGGPRTTRYSNNTGEWCGIGRWQVFKSEEDEAP</sequence>
<evidence type="ECO:0000313" key="3">
    <source>
        <dbReference type="Proteomes" id="UP000320418"/>
    </source>
</evidence>
<feature type="transmembrane region" description="Helical" evidence="1">
    <location>
        <begin position="7"/>
        <end position="28"/>
    </location>
</feature>
<keyword evidence="3" id="KW-1185">Reference proteome</keyword>
<keyword evidence="1" id="KW-0472">Membrane</keyword>
<organism evidence="2 3">
    <name type="scientific">Shigella phage MK-13</name>
    <dbReference type="NCBI Taxonomy" id="2530042"/>
    <lineage>
        <taxon>Viruses</taxon>
        <taxon>Duplodnaviria</taxon>
        <taxon>Heunggongvirae</taxon>
        <taxon>Uroviricota</taxon>
        <taxon>Caudoviricetes</taxon>
        <taxon>Pantevenvirales</taxon>
        <taxon>Ackermannviridae</taxon>
        <taxon>Aglimvirinae</taxon>
        <taxon>Agtrevirus</taxon>
        <taxon>Agtrevirus MK13</taxon>
    </lineage>
</organism>
<dbReference type="EMBL" id="MK509462">
    <property type="protein sequence ID" value="QBJ04275.1"/>
    <property type="molecule type" value="Genomic_DNA"/>
</dbReference>
<evidence type="ECO:0000256" key="1">
    <source>
        <dbReference type="SAM" id="Phobius"/>
    </source>
</evidence>
<proteinExistence type="predicted"/>
<gene>
    <name evidence="2" type="ORF">MK13_00042</name>
</gene>
<evidence type="ECO:0000313" key="2">
    <source>
        <dbReference type="EMBL" id="QBJ04275.1"/>
    </source>
</evidence>
<keyword evidence="1" id="KW-1133">Transmembrane helix</keyword>
<protein>
    <submittedName>
        <fullName evidence="2">Uncharacterized protein</fullName>
    </submittedName>
</protein>
<keyword evidence="1" id="KW-0812">Transmembrane</keyword>
<name>A0A513QBE3_9CAUD</name>
<dbReference type="Proteomes" id="UP000320418">
    <property type="component" value="Segment"/>
</dbReference>
<accession>A0A513QBE3</accession>